<sequence length="365" mass="42056">MTVPQKKLSHKRLVKLFIRNLKKNTLALKDLKSTIDKKNDEEKIDKIIDITNSVNDKLDVVNKLRNDIKIYKTINTILTNHYVKETRDHENSVDGKIIKLETEVKNSYEELKSLMNKISDVVSDKGKQGIQNSNVILVGNDLKNLSSYENMDASLPEPLTPEVKIQSFGRMDEIGSPYENVYYNRGNLKPKSPNSQSPRTRIKTTFAHKNLPSPQYFVFPTPPPVDNSKKPDFNIPNNANNNVTENNSSDSKGNEKFAGIEKQLSLEEDIPMIDDSNLTNDIEQRHSKIVTDKEETVQRQHSNASDNEVFETEQKTLTKNQSFDDVKKELMADIPELEEFEKDLEQSKREKMIRQIQDDMKEDRF</sequence>
<evidence type="ECO:0000313" key="2">
    <source>
        <dbReference type="Proteomes" id="UP001064048"/>
    </source>
</evidence>
<comment type="caution">
    <text evidence="1">The sequence shown here is derived from an EMBL/GenBank/DDBJ whole genome shotgun (WGS) entry which is preliminary data.</text>
</comment>
<reference evidence="1 2" key="1">
    <citation type="journal article" date="2022" name="Genome Biol. Evol.">
        <title>The Spruce Budworm Genome: Reconstructing the Evolutionary History of Antifreeze Proteins.</title>
        <authorList>
            <person name="Beliveau C."/>
            <person name="Gagne P."/>
            <person name="Picq S."/>
            <person name="Vernygora O."/>
            <person name="Keeling C.I."/>
            <person name="Pinkney K."/>
            <person name="Doucet D."/>
            <person name="Wen F."/>
            <person name="Johnston J.S."/>
            <person name="Maaroufi H."/>
            <person name="Boyle B."/>
            <person name="Laroche J."/>
            <person name="Dewar K."/>
            <person name="Juretic N."/>
            <person name="Blackburn G."/>
            <person name="Nisole A."/>
            <person name="Brunet B."/>
            <person name="Brandao M."/>
            <person name="Lumley L."/>
            <person name="Duan J."/>
            <person name="Quan G."/>
            <person name="Lucarotti C.J."/>
            <person name="Roe A.D."/>
            <person name="Sperling F.A.H."/>
            <person name="Levesque R.C."/>
            <person name="Cusson M."/>
        </authorList>
    </citation>
    <scope>NUCLEOTIDE SEQUENCE [LARGE SCALE GENOMIC DNA]</scope>
    <source>
        <strain evidence="1">Glfc:IPQL:Cfum</strain>
    </source>
</reference>
<organism evidence="1 2">
    <name type="scientific">Choristoneura fumiferana</name>
    <name type="common">Spruce budworm moth</name>
    <name type="synonym">Archips fumiferana</name>
    <dbReference type="NCBI Taxonomy" id="7141"/>
    <lineage>
        <taxon>Eukaryota</taxon>
        <taxon>Metazoa</taxon>
        <taxon>Ecdysozoa</taxon>
        <taxon>Arthropoda</taxon>
        <taxon>Hexapoda</taxon>
        <taxon>Insecta</taxon>
        <taxon>Pterygota</taxon>
        <taxon>Neoptera</taxon>
        <taxon>Endopterygota</taxon>
        <taxon>Lepidoptera</taxon>
        <taxon>Glossata</taxon>
        <taxon>Ditrysia</taxon>
        <taxon>Tortricoidea</taxon>
        <taxon>Tortricidae</taxon>
        <taxon>Tortricinae</taxon>
        <taxon>Choristoneura</taxon>
    </lineage>
</organism>
<name>A0ACC0KBI1_CHOFU</name>
<dbReference type="EMBL" id="CM046129">
    <property type="protein sequence ID" value="KAI8433799.1"/>
    <property type="molecule type" value="Genomic_DNA"/>
</dbReference>
<proteinExistence type="predicted"/>
<protein>
    <submittedName>
        <fullName evidence="1">Uncharacterized protein</fullName>
    </submittedName>
</protein>
<accession>A0ACC0KBI1</accession>
<dbReference type="Proteomes" id="UP001064048">
    <property type="component" value="Chromosome 29"/>
</dbReference>
<evidence type="ECO:0000313" key="1">
    <source>
        <dbReference type="EMBL" id="KAI8433799.1"/>
    </source>
</evidence>
<gene>
    <name evidence="1" type="ORF">MSG28_015768</name>
</gene>
<keyword evidence="2" id="KW-1185">Reference proteome</keyword>